<dbReference type="PROSITE" id="PS50156">
    <property type="entry name" value="SSD"/>
    <property type="match status" value="1"/>
</dbReference>
<keyword evidence="5 6" id="KW-0472">Membrane</keyword>
<sequence length="934" mass="105350">MKKNLENFLAWLLHKTCLHCRIVILLFLGLTGLSIWILSTQFKVINDTNALIRKDSPIHKYYLEYRKEFGVAEDYVVVIHGDDPEENKKAALEVGKKLRELAPLVQNVRDRLDLSKLETHLLLYLSIDDLKKIDSEIDGYVKALKEQPEIKLDLNTVLNQANEKFQESYLRKHENWKEFIPFIDRFISILNQLADQLEQKPNYQVKVQKSSLQLQDKDMSNLKVEDIRSILEDHEFLSFEDGKLVLVTASPGKGASDGQKRTETIKKIRQIIADIGMEYPSLSIGLTGEPVLEDDQLQESSKDSLNSALLAFSLVSFLFFISYREILRPAIGLIVLAMALCWSLAFPMVTIGHLNIISEAFVAMVIGMGIDFSIQFMSRYEEEISGGKTILEALKTTSKHTGAAIFTGGCTTAIAFFTMCFNDFIGLQEFGIVAGFGILFCLLSSLTLLPAMYFWIDSKIGLNRIRQSTIKTTWTTPQWFNTVLFFSPRGTLTLASLATVFFAFMIPKVGFDYNLLNLQNQNLDCVQRELELLNSPSRGMISALSVANNEEEAKKRAKAFEALPSVAEVRTLTTIFPEQQEEKLQIIRNIVDKLKDVPLDSSKKEVNADRLKKDIDDLLQKSEEGYKTAQKFVAIAPQAKEAVDIFSKLIPALSRIQKQMNKLPKTELNKRLSRAQFEIFGTMESGLLWLRSQDTSRGVTKDDLPKEVLERFLSPHGKILIEIIPKENVWERKADVQFVNDIRKVDPKVTGTPVQNYEYIELLRKSYTEAAQWAFVAIVILIVLRFQNLLYSILALFPLVLAAIWTLGWMGFFSIPFNPANIITLPLAIGAGVAYGIYTVDRYSEDGNAQLFSTSTGKAILVSGLTAVIGFASLLISSYQGLYSLGLVMTIAISFCLITSLIILPQVFYLMSNKKKKDNELTIDLPAEETLANK</sequence>
<dbReference type="SUPFAM" id="SSF82866">
    <property type="entry name" value="Multidrug efflux transporter AcrB transmembrane domain"/>
    <property type="match status" value="2"/>
</dbReference>
<dbReference type="Gene3D" id="1.20.1640.10">
    <property type="entry name" value="Multidrug efflux transporter AcrB transmembrane domain"/>
    <property type="match status" value="2"/>
</dbReference>
<evidence type="ECO:0000256" key="5">
    <source>
        <dbReference type="ARBA" id="ARBA00023136"/>
    </source>
</evidence>
<keyword evidence="9" id="KW-1185">Reference proteome</keyword>
<protein>
    <submittedName>
        <fullName evidence="8">Predicted exporter of the RND superfamily</fullName>
    </submittedName>
</protein>
<feature type="transmembrane region" description="Helical" evidence="6">
    <location>
        <begin position="492"/>
        <end position="511"/>
    </location>
</feature>
<feature type="transmembrane region" description="Helical" evidence="6">
    <location>
        <begin position="885"/>
        <end position="911"/>
    </location>
</feature>
<dbReference type="PANTHER" id="PTHR33406">
    <property type="entry name" value="MEMBRANE PROTEIN MJ1562-RELATED"/>
    <property type="match status" value="1"/>
</dbReference>
<gene>
    <name evidence="8" type="ORF">MFUM_1451</name>
</gene>
<dbReference type="EMBL" id="OX458932">
    <property type="protein sequence ID" value="CAI9085795.1"/>
    <property type="molecule type" value="Genomic_DNA"/>
</dbReference>
<name>A0ABM9IDN1_9BACT</name>
<feature type="transmembrane region" description="Helical" evidence="6">
    <location>
        <begin position="330"/>
        <end position="354"/>
    </location>
</feature>
<feature type="transmembrane region" description="Helical" evidence="6">
    <location>
        <begin position="859"/>
        <end position="879"/>
    </location>
</feature>
<dbReference type="PANTHER" id="PTHR33406:SF13">
    <property type="entry name" value="MEMBRANE PROTEIN YDFJ"/>
    <property type="match status" value="1"/>
</dbReference>
<accession>A0ABM9IDN1</accession>
<comment type="subcellular location">
    <subcellularLocation>
        <location evidence="1">Cell membrane</location>
        <topology evidence="1">Multi-pass membrane protein</topology>
    </subcellularLocation>
</comment>
<evidence type="ECO:0000256" key="4">
    <source>
        <dbReference type="ARBA" id="ARBA00022989"/>
    </source>
</evidence>
<feature type="transmembrane region" description="Helical" evidence="6">
    <location>
        <begin position="431"/>
        <end position="456"/>
    </location>
</feature>
<feature type="transmembrane region" description="Helical" evidence="6">
    <location>
        <begin position="360"/>
        <end position="380"/>
    </location>
</feature>
<dbReference type="InterPro" id="IPR004869">
    <property type="entry name" value="MMPL_dom"/>
</dbReference>
<organism evidence="8 9">
    <name type="scientific">Candidatus Methylacidiphilum fumarolicum</name>
    <dbReference type="NCBI Taxonomy" id="591154"/>
    <lineage>
        <taxon>Bacteria</taxon>
        <taxon>Pseudomonadati</taxon>
        <taxon>Verrucomicrobiota</taxon>
        <taxon>Methylacidiphilae</taxon>
        <taxon>Methylacidiphilales</taxon>
        <taxon>Methylacidiphilaceae</taxon>
        <taxon>Methylacidiphilum (ex Ratnadevi et al. 2023)</taxon>
    </lineage>
</organism>
<evidence type="ECO:0000256" key="2">
    <source>
        <dbReference type="ARBA" id="ARBA00022475"/>
    </source>
</evidence>
<evidence type="ECO:0000256" key="6">
    <source>
        <dbReference type="SAM" id="Phobius"/>
    </source>
</evidence>
<keyword evidence="2" id="KW-1003">Cell membrane</keyword>
<keyword evidence="4 6" id="KW-1133">Transmembrane helix</keyword>
<feature type="transmembrane region" description="Helical" evidence="6">
    <location>
        <begin position="819"/>
        <end position="838"/>
    </location>
</feature>
<proteinExistence type="predicted"/>
<dbReference type="InterPro" id="IPR000731">
    <property type="entry name" value="SSD"/>
</dbReference>
<keyword evidence="3 6" id="KW-0812">Transmembrane</keyword>
<evidence type="ECO:0000256" key="1">
    <source>
        <dbReference type="ARBA" id="ARBA00004651"/>
    </source>
</evidence>
<dbReference type="InterPro" id="IPR050545">
    <property type="entry name" value="Mycobact_MmpL"/>
</dbReference>
<feature type="transmembrane region" description="Helical" evidence="6">
    <location>
        <begin position="305"/>
        <end position="323"/>
    </location>
</feature>
<feature type="transmembrane region" description="Helical" evidence="6">
    <location>
        <begin position="401"/>
        <end position="425"/>
    </location>
</feature>
<feature type="domain" description="SSD" evidence="7">
    <location>
        <begin position="334"/>
        <end position="455"/>
    </location>
</feature>
<evidence type="ECO:0000313" key="9">
    <source>
        <dbReference type="Proteomes" id="UP001161497"/>
    </source>
</evidence>
<feature type="transmembrane region" description="Helical" evidence="6">
    <location>
        <begin position="20"/>
        <end position="39"/>
    </location>
</feature>
<feature type="transmembrane region" description="Helical" evidence="6">
    <location>
        <begin position="793"/>
        <end position="813"/>
    </location>
</feature>
<feature type="transmembrane region" description="Helical" evidence="6">
    <location>
        <begin position="770"/>
        <end position="786"/>
    </location>
</feature>
<evidence type="ECO:0000259" key="7">
    <source>
        <dbReference type="PROSITE" id="PS50156"/>
    </source>
</evidence>
<evidence type="ECO:0000256" key="3">
    <source>
        <dbReference type="ARBA" id="ARBA00022692"/>
    </source>
</evidence>
<evidence type="ECO:0000313" key="8">
    <source>
        <dbReference type="EMBL" id="CAI9085795.1"/>
    </source>
</evidence>
<dbReference type="Pfam" id="PF03176">
    <property type="entry name" value="MMPL"/>
    <property type="match status" value="2"/>
</dbReference>
<dbReference type="RefSeq" id="WP_009060907.1">
    <property type="nucleotide sequence ID" value="NZ_JAHXRZ010000018.1"/>
</dbReference>
<reference evidence="8" key="1">
    <citation type="submission" date="2023-03" db="EMBL/GenBank/DDBJ databases">
        <authorList>
            <person name="Cremers G."/>
            <person name="Picone N."/>
        </authorList>
    </citation>
    <scope>NUCLEOTIDE SEQUENCE</scope>
    <source>
        <strain evidence="8">Sample_alias</strain>
    </source>
</reference>
<dbReference type="Proteomes" id="UP001161497">
    <property type="component" value="Chromosome"/>
</dbReference>